<dbReference type="Pfam" id="PF16215">
    <property type="entry name" value="DUF4876"/>
    <property type="match status" value="1"/>
</dbReference>
<keyword evidence="3" id="KW-1185">Reference proteome</keyword>
<keyword evidence="1" id="KW-0732">Signal</keyword>
<dbReference type="Proteomes" id="UP000238042">
    <property type="component" value="Unassembled WGS sequence"/>
</dbReference>
<feature type="signal peptide" evidence="1">
    <location>
        <begin position="1"/>
        <end position="27"/>
    </location>
</feature>
<proteinExistence type="predicted"/>
<organism evidence="2 3">
    <name type="scientific">Apibacter adventoris</name>
    <dbReference type="NCBI Taxonomy" id="1679466"/>
    <lineage>
        <taxon>Bacteria</taxon>
        <taxon>Pseudomonadati</taxon>
        <taxon>Bacteroidota</taxon>
        <taxon>Flavobacteriia</taxon>
        <taxon>Flavobacteriales</taxon>
        <taxon>Weeksellaceae</taxon>
        <taxon>Apibacter</taxon>
    </lineage>
</organism>
<dbReference type="EMBL" id="PSZM01000034">
    <property type="protein sequence ID" value="PQL93451.1"/>
    <property type="molecule type" value="Genomic_DNA"/>
</dbReference>
<sequence length="419" mass="47739">MKKFKYGKEIFALFLSMLFLLYNCSNDDSYTETEQNNFTTHLLYPEGIKDDAKGNFTLLLKEKNSGTEYKFENETEKSLTKKIVSGNYQINIEGYVVVENDTLNVYGLIENIQINTTNNNLTIPLYLKNINKDGDFVIQEVFFTGTIYPTGKKYDSGKYFKIYNNSNRTLYADGLLICLSEFNPWTKRDVTPNIFSSSFPVSAILMLPGKGKDYPVEPGKSIVVCDNAINHKTTNPNAYNLTPAAVIGKAGTQYLFEFPNTDNPKLGEVDNPEVPNAKVIFTTMKLNTVYLHNRGAETYAIARLGENISLNEYLNQYKYDYSYLNEAGNIFKRSVYKIPNEWIADAANVSTPGKHNWLVISPSIDRGWTYCSLNDKDITRFDTCIKRKFKEKNANGIDILQDTNNSTEDFIPRAKLFLE</sequence>
<dbReference type="RefSeq" id="WP_105246442.1">
    <property type="nucleotide sequence ID" value="NZ_PSZM01000034.1"/>
</dbReference>
<name>A0A2S8AEL1_9FLAO</name>
<evidence type="ECO:0000313" key="2">
    <source>
        <dbReference type="EMBL" id="PQL93451.1"/>
    </source>
</evidence>
<feature type="chain" id="PRO_5015603540" evidence="1">
    <location>
        <begin position="28"/>
        <end position="419"/>
    </location>
</feature>
<accession>A0A2S8AEL1</accession>
<dbReference type="InterPro" id="IPR032627">
    <property type="entry name" value="DUF4876"/>
</dbReference>
<dbReference type="OrthoDB" id="1409865at2"/>
<comment type="caution">
    <text evidence="2">The sequence shown here is derived from an EMBL/GenBank/DDBJ whole genome shotgun (WGS) entry which is preliminary data.</text>
</comment>
<dbReference type="AlphaFoldDB" id="A0A2S8AEL1"/>
<evidence type="ECO:0000313" key="3">
    <source>
        <dbReference type="Proteomes" id="UP000238042"/>
    </source>
</evidence>
<reference evidence="2 3" key="1">
    <citation type="submission" date="2018-02" db="EMBL/GenBank/DDBJ databases">
        <title>Genome sequences of Apibacter spp., gut symbionts of Asian honey bees.</title>
        <authorList>
            <person name="Kwong W.K."/>
            <person name="Steele M.I."/>
            <person name="Moran N.A."/>
        </authorList>
    </citation>
    <scope>NUCLEOTIDE SEQUENCE [LARGE SCALE GENOMIC DNA]</scope>
    <source>
        <strain evidence="3">wkB301</strain>
    </source>
</reference>
<protein>
    <submittedName>
        <fullName evidence="2">DUF4876 domain-containing protein</fullName>
    </submittedName>
</protein>
<gene>
    <name evidence="2" type="ORF">C4S77_04720</name>
</gene>
<evidence type="ECO:0000256" key="1">
    <source>
        <dbReference type="SAM" id="SignalP"/>
    </source>
</evidence>